<reference evidence="2" key="1">
    <citation type="submission" date="2021-12" db="EMBL/GenBank/DDBJ databases">
        <title>Discovery of the Pendulisporaceae a myxobacterial family with distinct sporulation behavior and unique specialized metabolism.</title>
        <authorList>
            <person name="Garcia R."/>
            <person name="Popoff A."/>
            <person name="Bader C.D."/>
            <person name="Loehr J."/>
            <person name="Walesch S."/>
            <person name="Walt C."/>
            <person name="Boldt J."/>
            <person name="Bunk B."/>
            <person name="Haeckl F.J.F.P.J."/>
            <person name="Gunesch A.P."/>
            <person name="Birkelbach J."/>
            <person name="Nuebel U."/>
            <person name="Pietschmann T."/>
            <person name="Bach T."/>
            <person name="Mueller R."/>
        </authorList>
    </citation>
    <scope>NUCLEOTIDE SEQUENCE</scope>
    <source>
        <strain evidence="2">MSr11367</strain>
    </source>
</reference>
<dbReference type="RefSeq" id="WP_394840504.1">
    <property type="nucleotide sequence ID" value="NZ_CP089929.1"/>
</dbReference>
<evidence type="ECO:0000256" key="1">
    <source>
        <dbReference type="SAM" id="MobiDB-lite"/>
    </source>
</evidence>
<feature type="region of interest" description="Disordered" evidence="1">
    <location>
        <begin position="1"/>
        <end position="30"/>
    </location>
</feature>
<sequence length="92" mass="10167">MRCPWVHEHSRDDHSGKARGGGDDSSAALLPPTGEVRLGAFRCQHAHCVGRTILDVIRALPYEAIERAARAHPAAYQRAVYRLALNAKRDKP</sequence>
<protein>
    <submittedName>
        <fullName evidence="2">Uncharacterized protein</fullName>
    </submittedName>
</protein>
<dbReference type="EMBL" id="CP089983">
    <property type="protein sequence ID" value="WXB06625.1"/>
    <property type="molecule type" value="Genomic_DNA"/>
</dbReference>
<proteinExistence type="predicted"/>
<evidence type="ECO:0000313" key="2">
    <source>
        <dbReference type="EMBL" id="WXB06625.1"/>
    </source>
</evidence>
<gene>
    <name evidence="2" type="ORF">LVJ94_05120</name>
</gene>
<accession>A0ABZ2L8E1</accession>
<feature type="compositionally biased region" description="Basic and acidic residues" evidence="1">
    <location>
        <begin position="1"/>
        <end position="22"/>
    </location>
</feature>
<dbReference type="Proteomes" id="UP001374803">
    <property type="component" value="Chromosome"/>
</dbReference>
<name>A0ABZ2L8E1_9BACT</name>
<evidence type="ECO:0000313" key="3">
    <source>
        <dbReference type="Proteomes" id="UP001374803"/>
    </source>
</evidence>
<keyword evidence="3" id="KW-1185">Reference proteome</keyword>
<organism evidence="2 3">
    <name type="scientific">Pendulispora rubella</name>
    <dbReference type="NCBI Taxonomy" id="2741070"/>
    <lineage>
        <taxon>Bacteria</taxon>
        <taxon>Pseudomonadati</taxon>
        <taxon>Myxococcota</taxon>
        <taxon>Myxococcia</taxon>
        <taxon>Myxococcales</taxon>
        <taxon>Sorangiineae</taxon>
        <taxon>Pendulisporaceae</taxon>
        <taxon>Pendulispora</taxon>
    </lineage>
</organism>